<gene>
    <name evidence="1" type="ORF">SAMN05660349_03278</name>
</gene>
<proteinExistence type="predicted"/>
<accession>A0A1T5F2Q4</accession>
<sequence length="108" mass="11936">MITSANYLENGLASNNYKVPSITYDKHGNIKSLERWGKTSSGSTFAAVDVLTMEHEGNQLKTVAETGTNVLILESYDFKSYKDSVAEYLYNANGSMTKDLNKGITEIK</sequence>
<keyword evidence="2" id="KW-1185">Reference proteome</keyword>
<organism evidence="1 2">
    <name type="scientific">Parabacteroides chartae</name>
    <dbReference type="NCBI Taxonomy" id="1037355"/>
    <lineage>
        <taxon>Bacteria</taxon>
        <taxon>Pseudomonadati</taxon>
        <taxon>Bacteroidota</taxon>
        <taxon>Bacteroidia</taxon>
        <taxon>Bacteroidales</taxon>
        <taxon>Tannerellaceae</taxon>
        <taxon>Parabacteroides</taxon>
    </lineage>
</organism>
<evidence type="ECO:0000313" key="1">
    <source>
        <dbReference type="EMBL" id="SKB90472.1"/>
    </source>
</evidence>
<dbReference type="RefSeq" id="WP_079684628.1">
    <property type="nucleotide sequence ID" value="NZ_FUYQ01000038.1"/>
</dbReference>
<dbReference type="AlphaFoldDB" id="A0A1T5F2Q4"/>
<dbReference type="EMBL" id="FUYQ01000038">
    <property type="protein sequence ID" value="SKB90472.1"/>
    <property type="molecule type" value="Genomic_DNA"/>
</dbReference>
<dbReference type="Gene3D" id="2.180.10.10">
    <property type="entry name" value="RHS repeat-associated core"/>
    <property type="match status" value="1"/>
</dbReference>
<protein>
    <submittedName>
        <fullName evidence="1">Uncharacterized protein</fullName>
    </submittedName>
</protein>
<dbReference type="Proteomes" id="UP000190852">
    <property type="component" value="Unassembled WGS sequence"/>
</dbReference>
<evidence type="ECO:0000313" key="2">
    <source>
        <dbReference type="Proteomes" id="UP000190852"/>
    </source>
</evidence>
<name>A0A1T5F2Q4_9BACT</name>
<reference evidence="2" key="1">
    <citation type="submission" date="2017-02" db="EMBL/GenBank/DDBJ databases">
        <authorList>
            <person name="Varghese N."/>
            <person name="Submissions S."/>
        </authorList>
    </citation>
    <scope>NUCLEOTIDE SEQUENCE [LARGE SCALE GENOMIC DNA]</scope>
    <source>
        <strain evidence="2">DSM 24967</strain>
    </source>
</reference>